<dbReference type="EMBL" id="JAINUG010000107">
    <property type="protein sequence ID" value="KAJ8396405.1"/>
    <property type="molecule type" value="Genomic_DNA"/>
</dbReference>
<dbReference type="PROSITE" id="PS50835">
    <property type="entry name" value="IG_LIKE"/>
    <property type="match status" value="1"/>
</dbReference>
<keyword evidence="1" id="KW-0472">Membrane</keyword>
<dbReference type="SUPFAM" id="SSF48726">
    <property type="entry name" value="Immunoglobulin"/>
    <property type="match status" value="1"/>
</dbReference>
<dbReference type="InterPro" id="IPR039257">
    <property type="entry name" value="BTLA"/>
</dbReference>
<proteinExistence type="predicted"/>
<dbReference type="GO" id="GO:0005886">
    <property type="term" value="C:plasma membrane"/>
    <property type="evidence" value="ECO:0007669"/>
    <property type="project" value="InterPro"/>
</dbReference>
<evidence type="ECO:0000313" key="4">
    <source>
        <dbReference type="Proteomes" id="UP001221898"/>
    </source>
</evidence>
<gene>
    <name evidence="3" type="ORF">AAFF_G00019820</name>
</gene>
<keyword evidence="4" id="KW-1185">Reference proteome</keyword>
<dbReference type="PANTHER" id="PTHR37996:SF1">
    <property type="entry name" value="B- AND T-LYMPHOCYTE ATTENUATOR"/>
    <property type="match status" value="1"/>
</dbReference>
<dbReference type="PANTHER" id="PTHR37996">
    <property type="entry name" value="B- AND T-LYMPHOCYTE ATTENUATOR"/>
    <property type="match status" value="1"/>
</dbReference>
<reference evidence="3" key="1">
    <citation type="journal article" date="2023" name="Science">
        <title>Genome structures resolve the early diversification of teleost fishes.</title>
        <authorList>
            <person name="Parey E."/>
            <person name="Louis A."/>
            <person name="Montfort J."/>
            <person name="Bouchez O."/>
            <person name="Roques C."/>
            <person name="Iampietro C."/>
            <person name="Lluch J."/>
            <person name="Castinel A."/>
            <person name="Donnadieu C."/>
            <person name="Desvignes T."/>
            <person name="Floi Bucao C."/>
            <person name="Jouanno E."/>
            <person name="Wen M."/>
            <person name="Mejri S."/>
            <person name="Dirks R."/>
            <person name="Jansen H."/>
            <person name="Henkel C."/>
            <person name="Chen W.J."/>
            <person name="Zahm M."/>
            <person name="Cabau C."/>
            <person name="Klopp C."/>
            <person name="Thompson A.W."/>
            <person name="Robinson-Rechavi M."/>
            <person name="Braasch I."/>
            <person name="Lecointre G."/>
            <person name="Bobe J."/>
            <person name="Postlethwait J.H."/>
            <person name="Berthelot C."/>
            <person name="Roest Crollius H."/>
            <person name="Guiguen Y."/>
        </authorList>
    </citation>
    <scope>NUCLEOTIDE SEQUENCE</scope>
    <source>
        <strain evidence="3">NC1722</strain>
    </source>
</reference>
<dbReference type="InterPro" id="IPR013783">
    <property type="entry name" value="Ig-like_fold"/>
</dbReference>
<dbReference type="AlphaFoldDB" id="A0AAD7WH43"/>
<evidence type="ECO:0000256" key="1">
    <source>
        <dbReference type="SAM" id="Phobius"/>
    </source>
</evidence>
<dbReference type="GO" id="GO:0002768">
    <property type="term" value="P:immune response-regulating cell surface receptor signaling pathway"/>
    <property type="evidence" value="ECO:0007669"/>
    <property type="project" value="InterPro"/>
</dbReference>
<keyword evidence="1" id="KW-1133">Transmembrane helix</keyword>
<evidence type="ECO:0000259" key="2">
    <source>
        <dbReference type="PROSITE" id="PS50835"/>
    </source>
</evidence>
<dbReference type="Gene3D" id="2.60.40.10">
    <property type="entry name" value="Immunoglobulins"/>
    <property type="match status" value="1"/>
</dbReference>
<keyword evidence="1" id="KW-0812">Transmembrane</keyword>
<feature type="transmembrane region" description="Helical" evidence="1">
    <location>
        <begin position="197"/>
        <end position="223"/>
    </location>
</feature>
<dbReference type="InterPro" id="IPR007110">
    <property type="entry name" value="Ig-like_dom"/>
</dbReference>
<sequence>MQRDTDGDGLTLRSLLLLALTCGQRKSGLLRERMRPQLDGIRLALSTLLLVICFRGDTQGHAIKCSPAVRVHRNTEFTAVAKASLKIICPVQHCGLTLNVTWCKVDMDNCIPVNKTDGITDGWEKNEGQLDSWFLLFGNVNLDDAGHYRCGLSGSVTSVSHSINVIIAATNYGNINNNSNTTDRSLQEEDDDQGLIWLPYIFICAGTMSVIVMAMAISFLFIYGCKRSERSRKADPTNLQYEAPKIYNASPRPDLPASRLPHIRHATPSGALPIRTNMDNQAAIGMDSSSTHDNEKYITYASLNHQAPKKSPTCTDISREEFSEYAAIRVS</sequence>
<accession>A0AAD7WH43</accession>
<comment type="caution">
    <text evidence="3">The sequence shown here is derived from an EMBL/GenBank/DDBJ whole genome shotgun (WGS) entry which is preliminary data.</text>
</comment>
<protein>
    <recommendedName>
        <fullName evidence="2">Ig-like domain-containing protein</fullName>
    </recommendedName>
</protein>
<name>A0AAD7WH43_9TELE</name>
<organism evidence="3 4">
    <name type="scientific">Aldrovandia affinis</name>
    <dbReference type="NCBI Taxonomy" id="143900"/>
    <lineage>
        <taxon>Eukaryota</taxon>
        <taxon>Metazoa</taxon>
        <taxon>Chordata</taxon>
        <taxon>Craniata</taxon>
        <taxon>Vertebrata</taxon>
        <taxon>Euteleostomi</taxon>
        <taxon>Actinopterygii</taxon>
        <taxon>Neopterygii</taxon>
        <taxon>Teleostei</taxon>
        <taxon>Notacanthiformes</taxon>
        <taxon>Halosauridae</taxon>
        <taxon>Aldrovandia</taxon>
    </lineage>
</organism>
<feature type="domain" description="Ig-like" evidence="2">
    <location>
        <begin position="67"/>
        <end position="160"/>
    </location>
</feature>
<dbReference type="Proteomes" id="UP001221898">
    <property type="component" value="Unassembled WGS sequence"/>
</dbReference>
<dbReference type="SMART" id="SM00409">
    <property type="entry name" value="IG"/>
    <property type="match status" value="1"/>
</dbReference>
<dbReference type="GO" id="GO:0038023">
    <property type="term" value="F:signaling receptor activity"/>
    <property type="evidence" value="ECO:0007669"/>
    <property type="project" value="InterPro"/>
</dbReference>
<dbReference type="InterPro" id="IPR003599">
    <property type="entry name" value="Ig_sub"/>
</dbReference>
<evidence type="ECO:0000313" key="3">
    <source>
        <dbReference type="EMBL" id="KAJ8396405.1"/>
    </source>
</evidence>
<dbReference type="InterPro" id="IPR036179">
    <property type="entry name" value="Ig-like_dom_sf"/>
</dbReference>